<evidence type="ECO:0008006" key="3">
    <source>
        <dbReference type="Google" id="ProtNLM"/>
    </source>
</evidence>
<reference evidence="1 2" key="1">
    <citation type="submission" date="2018-06" db="EMBL/GenBank/DDBJ databases">
        <title>A transcriptomic atlas of mushroom development highlights an independent origin of complex multicellularity.</title>
        <authorList>
            <consortium name="DOE Joint Genome Institute"/>
            <person name="Krizsan K."/>
            <person name="Almasi E."/>
            <person name="Merenyi Z."/>
            <person name="Sahu N."/>
            <person name="Viragh M."/>
            <person name="Koszo T."/>
            <person name="Mondo S."/>
            <person name="Kiss B."/>
            <person name="Balint B."/>
            <person name="Kues U."/>
            <person name="Barry K."/>
            <person name="Hegedus J.C."/>
            <person name="Henrissat B."/>
            <person name="Johnson J."/>
            <person name="Lipzen A."/>
            <person name="Ohm R."/>
            <person name="Nagy I."/>
            <person name="Pangilinan J."/>
            <person name="Yan J."/>
            <person name="Xiong Y."/>
            <person name="Grigoriev I.V."/>
            <person name="Hibbett D.S."/>
            <person name="Nagy L.G."/>
        </authorList>
    </citation>
    <scope>NUCLEOTIDE SEQUENCE [LARGE SCALE GENOMIC DNA]</scope>
    <source>
        <strain evidence="1 2">SZMC22713</strain>
    </source>
</reference>
<dbReference type="Pfam" id="PF08843">
    <property type="entry name" value="AbiEii"/>
    <property type="match status" value="1"/>
</dbReference>
<sequence length="207" mass="22576">MSLTGNHLRLAFKALNGAASAASQTSKKPVGVFALGGWNARQLGIDRMTKDLDVNIYTSADAFSTLKAKLEALKEQGVNVKASSTNTRISATWTDPANSQIHVGLDIHQKDPQQQPKDKVLTLKMDDYSFETYNFEGFLESKIKAAGERIKSSDSLDIVKICSLRKVDLIESVKNGKISVTQTQLNAAVTNHSDVKAALESIGYKFQ</sequence>
<proteinExistence type="predicted"/>
<evidence type="ECO:0000313" key="1">
    <source>
        <dbReference type="EMBL" id="TDL22322.1"/>
    </source>
</evidence>
<dbReference type="InterPro" id="IPR014942">
    <property type="entry name" value="AbiEii"/>
</dbReference>
<dbReference type="EMBL" id="ML170175">
    <property type="protein sequence ID" value="TDL22322.1"/>
    <property type="molecule type" value="Genomic_DNA"/>
</dbReference>
<dbReference type="Proteomes" id="UP000294933">
    <property type="component" value="Unassembled WGS sequence"/>
</dbReference>
<protein>
    <recommendedName>
        <fullName evidence="3">Nucleotidyltransferase</fullName>
    </recommendedName>
</protein>
<dbReference type="AlphaFoldDB" id="A0A4Y7Q576"/>
<keyword evidence="2" id="KW-1185">Reference proteome</keyword>
<dbReference type="VEuPathDB" id="FungiDB:BD410DRAFT_864528"/>
<organism evidence="1 2">
    <name type="scientific">Rickenella mellea</name>
    <dbReference type="NCBI Taxonomy" id="50990"/>
    <lineage>
        <taxon>Eukaryota</taxon>
        <taxon>Fungi</taxon>
        <taxon>Dikarya</taxon>
        <taxon>Basidiomycota</taxon>
        <taxon>Agaricomycotina</taxon>
        <taxon>Agaricomycetes</taxon>
        <taxon>Hymenochaetales</taxon>
        <taxon>Rickenellaceae</taxon>
        <taxon>Rickenella</taxon>
    </lineage>
</organism>
<gene>
    <name evidence="1" type="ORF">BD410DRAFT_864528</name>
</gene>
<accession>A0A4Y7Q576</accession>
<evidence type="ECO:0000313" key="2">
    <source>
        <dbReference type="Proteomes" id="UP000294933"/>
    </source>
</evidence>
<name>A0A4Y7Q576_9AGAM</name>